<protein>
    <submittedName>
        <fullName evidence="2">Uncharacterized protein</fullName>
    </submittedName>
</protein>
<gene>
    <name evidence="2" type="ORF">LITE_LOCUS2592</name>
</gene>
<dbReference type="PANTHER" id="PTHR36037">
    <property type="entry name" value="RNA-DIRECTED DNA POLYMERASE (REVERSE TRANSCRIPTASE)-RELATED FAMILY PROTEIN"/>
    <property type="match status" value="1"/>
</dbReference>
<name>A0AAV0H5F3_9ROSI</name>
<organism evidence="2 3">
    <name type="scientific">Linum tenue</name>
    <dbReference type="NCBI Taxonomy" id="586396"/>
    <lineage>
        <taxon>Eukaryota</taxon>
        <taxon>Viridiplantae</taxon>
        <taxon>Streptophyta</taxon>
        <taxon>Embryophyta</taxon>
        <taxon>Tracheophyta</taxon>
        <taxon>Spermatophyta</taxon>
        <taxon>Magnoliopsida</taxon>
        <taxon>eudicotyledons</taxon>
        <taxon>Gunneridae</taxon>
        <taxon>Pentapetalae</taxon>
        <taxon>rosids</taxon>
        <taxon>fabids</taxon>
        <taxon>Malpighiales</taxon>
        <taxon>Linaceae</taxon>
        <taxon>Linum</taxon>
    </lineage>
</organism>
<dbReference type="EMBL" id="CAMGYJ010000002">
    <property type="protein sequence ID" value="CAI0380276.1"/>
    <property type="molecule type" value="Genomic_DNA"/>
</dbReference>
<dbReference type="AlphaFoldDB" id="A0AAV0H5F3"/>
<keyword evidence="3" id="KW-1185">Reference proteome</keyword>
<feature type="coiled-coil region" evidence="1">
    <location>
        <begin position="70"/>
        <end position="129"/>
    </location>
</feature>
<accession>A0AAV0H5F3</accession>
<reference evidence="2" key="1">
    <citation type="submission" date="2022-08" db="EMBL/GenBank/DDBJ databases">
        <authorList>
            <person name="Gutierrez-Valencia J."/>
        </authorList>
    </citation>
    <scope>NUCLEOTIDE SEQUENCE</scope>
</reference>
<dbReference type="Proteomes" id="UP001154282">
    <property type="component" value="Unassembled WGS sequence"/>
</dbReference>
<comment type="caution">
    <text evidence="2">The sequence shown here is derived from an EMBL/GenBank/DDBJ whole genome shotgun (WGS) entry which is preliminary data.</text>
</comment>
<evidence type="ECO:0000313" key="3">
    <source>
        <dbReference type="Proteomes" id="UP001154282"/>
    </source>
</evidence>
<evidence type="ECO:0000313" key="2">
    <source>
        <dbReference type="EMBL" id="CAI0380276.1"/>
    </source>
</evidence>
<keyword evidence="1" id="KW-0175">Coiled coil</keyword>
<proteinExistence type="predicted"/>
<sequence length="418" mass="46823">MQDALSEPLDLKAIRSRISELEEVYRSFNDEDMVSSDSDKLMIDSALQPEFQSRVDQVLSGLSDVSFLGISDLDAYLEHLREELTAAEADSAKITSEIEAINRTNLQDSSQLERDLEELKCSLDRISSEDLPQAYDGARPAYSLHEDYQSNSLQTDHDEKFEIMKLENQIVEITAMLKSLQDLDSSVKRFDALEQIENTFSVLEVIEIDGNCINLSVRTDFLKLEDVLCKQRIDDISELSEVVHNVLIEASSETMELKNVEIFPNDLFIGDIIGDANSSSHSFTHGSLPGTSSLLQWFIMKLLDRIRDCNLRRLVATSASKSRHSFEYLDRDETIKAHLVGGVDAFIKVPSGWPLTSSPLKLTSLQSSNQLKEISSSILCKIQEAANSLDSRIRHQLLSFADEIEQEVLSKSAAGTPP</sequence>
<evidence type="ECO:0000256" key="1">
    <source>
        <dbReference type="SAM" id="Coils"/>
    </source>
</evidence>
<dbReference type="PANTHER" id="PTHR36037:SF1">
    <property type="entry name" value="RNA-DIRECTED DNA POLYMERASE (REVERSE TRANSCRIPTASE)-RELATED FAMILY PROTEIN"/>
    <property type="match status" value="1"/>
</dbReference>